<dbReference type="GeneTree" id="ENSGT00390000000475"/>
<dbReference type="HAMAP" id="MF_00531">
    <property type="entry name" value="Ribosomal_uS19"/>
    <property type="match status" value="1"/>
</dbReference>
<dbReference type="InterPro" id="IPR023575">
    <property type="entry name" value="Ribosomal_uS19_SF"/>
</dbReference>
<accession>A0A3B3CH44</accession>
<dbReference type="PANTHER" id="PTHR11880:SF2">
    <property type="entry name" value="SMALL RIBOSOMAL SUBUNIT PROTEIN US19"/>
    <property type="match status" value="1"/>
</dbReference>
<dbReference type="Proteomes" id="UP000261560">
    <property type="component" value="Unplaced"/>
</dbReference>
<dbReference type="SUPFAM" id="SSF54570">
    <property type="entry name" value="Ribosomal protein S19"/>
    <property type="match status" value="1"/>
</dbReference>
<keyword evidence="9" id="KW-1185">Reference proteome</keyword>
<dbReference type="STRING" id="30732.ENSOMEP00000016408"/>
<dbReference type="Gene3D" id="3.30.860.10">
    <property type="entry name" value="30s Ribosomal Protein S19, Chain A"/>
    <property type="match status" value="1"/>
</dbReference>
<dbReference type="AlphaFoldDB" id="A0A3B3CH44"/>
<dbReference type="PANTHER" id="PTHR11880">
    <property type="entry name" value="RIBOSOMAL PROTEIN S19P FAMILY MEMBER"/>
    <property type="match status" value="1"/>
</dbReference>
<dbReference type="GO" id="GO:0003723">
    <property type="term" value="F:RNA binding"/>
    <property type="evidence" value="ECO:0007669"/>
    <property type="project" value="InterPro"/>
</dbReference>
<dbReference type="GO" id="GO:0043009">
    <property type="term" value="P:chordate embryonic development"/>
    <property type="evidence" value="ECO:0007669"/>
    <property type="project" value="Ensembl"/>
</dbReference>
<dbReference type="PRINTS" id="PR00975">
    <property type="entry name" value="RIBOSOMALS19"/>
</dbReference>
<dbReference type="InterPro" id="IPR002222">
    <property type="entry name" value="Ribosomal_uS19"/>
</dbReference>
<dbReference type="InterPro" id="IPR020934">
    <property type="entry name" value="Ribosomal_uS19_CS"/>
</dbReference>
<dbReference type="NCBIfam" id="TIGR01025">
    <property type="entry name" value="uS19_arch"/>
    <property type="match status" value="1"/>
</dbReference>
<comment type="function">
    <text evidence="6">Component of the small ribosomal subunit. The ribosome is a large ribonucleoprotein complex responsible for the synthesis of proteins in the cell.</text>
</comment>
<dbReference type="GO" id="GO:0000028">
    <property type="term" value="P:ribosomal small subunit assembly"/>
    <property type="evidence" value="ECO:0007669"/>
    <property type="project" value="TreeGrafter"/>
</dbReference>
<proteinExistence type="inferred from homology"/>
<sequence>MKFTYRGVDLDQLLDMSYEQLMQLYCARQRRRLNRGLRRKQQTLLKRLRKAKKEAPPMEKPEVVKTHLRDMIILPEMVGSMVGVYNGKTFNQVEIKPEMCGHYLGEFSITYKPVKHGRPGIGSFPSFLQNQPPSVLLHSSPGYQTCPSPPHHLGFLHQHDH</sequence>
<evidence type="ECO:0000256" key="1">
    <source>
        <dbReference type="ARBA" id="ARBA00007345"/>
    </source>
</evidence>
<dbReference type="GO" id="GO:0003735">
    <property type="term" value="F:structural constituent of ribosome"/>
    <property type="evidence" value="ECO:0007669"/>
    <property type="project" value="InterPro"/>
</dbReference>
<keyword evidence="2 7" id="KW-0689">Ribosomal protein</keyword>
<evidence type="ECO:0000256" key="7">
    <source>
        <dbReference type="RuleBase" id="RU003485"/>
    </source>
</evidence>
<comment type="subunit">
    <text evidence="4">Component of the small ribosomal subunit.</text>
</comment>
<evidence type="ECO:0000256" key="3">
    <source>
        <dbReference type="ARBA" id="ARBA00023274"/>
    </source>
</evidence>
<reference evidence="8" key="1">
    <citation type="submission" date="2025-08" db="UniProtKB">
        <authorList>
            <consortium name="Ensembl"/>
        </authorList>
    </citation>
    <scope>IDENTIFICATION</scope>
</reference>
<keyword evidence="3 7" id="KW-0687">Ribonucleoprotein</keyword>
<protein>
    <recommendedName>
        <fullName evidence="5">40S ribosomal protein S15</fullName>
    </recommendedName>
</protein>
<reference evidence="8" key="2">
    <citation type="submission" date="2025-09" db="UniProtKB">
        <authorList>
            <consortium name="Ensembl"/>
        </authorList>
    </citation>
    <scope>IDENTIFICATION</scope>
</reference>
<name>A0A3B3CH44_ORYME</name>
<dbReference type="PaxDb" id="30732-ENSOMEP00000016408"/>
<evidence type="ECO:0000256" key="6">
    <source>
        <dbReference type="ARBA" id="ARBA00045746"/>
    </source>
</evidence>
<dbReference type="Pfam" id="PF00203">
    <property type="entry name" value="Ribosomal_S19"/>
    <property type="match status" value="1"/>
</dbReference>
<dbReference type="Ensembl" id="ENSOMET00000024865.1">
    <property type="protein sequence ID" value="ENSOMEP00000016408.1"/>
    <property type="gene ID" value="ENSOMEG00000018049.1"/>
</dbReference>
<dbReference type="GO" id="GO:0022627">
    <property type="term" value="C:cytosolic small ribosomal subunit"/>
    <property type="evidence" value="ECO:0007669"/>
    <property type="project" value="TreeGrafter"/>
</dbReference>
<dbReference type="NCBIfam" id="NF003121">
    <property type="entry name" value="PRK04038.1"/>
    <property type="match status" value="1"/>
</dbReference>
<evidence type="ECO:0000256" key="2">
    <source>
        <dbReference type="ARBA" id="ARBA00022980"/>
    </source>
</evidence>
<evidence type="ECO:0000313" key="8">
    <source>
        <dbReference type="Ensembl" id="ENSOMEP00000016408.1"/>
    </source>
</evidence>
<organism evidence="8 9">
    <name type="scientific">Oryzias melastigma</name>
    <name type="common">Marine medaka</name>
    <dbReference type="NCBI Taxonomy" id="30732"/>
    <lineage>
        <taxon>Eukaryota</taxon>
        <taxon>Metazoa</taxon>
        <taxon>Chordata</taxon>
        <taxon>Craniata</taxon>
        <taxon>Vertebrata</taxon>
        <taxon>Euteleostomi</taxon>
        <taxon>Actinopterygii</taxon>
        <taxon>Neopterygii</taxon>
        <taxon>Teleostei</taxon>
        <taxon>Neoteleostei</taxon>
        <taxon>Acanthomorphata</taxon>
        <taxon>Ovalentaria</taxon>
        <taxon>Atherinomorphae</taxon>
        <taxon>Beloniformes</taxon>
        <taxon>Adrianichthyidae</taxon>
        <taxon>Oryziinae</taxon>
        <taxon>Oryzias</taxon>
    </lineage>
</organism>
<comment type="similarity">
    <text evidence="1 7">Belongs to the universal ribosomal protein uS19 family.</text>
</comment>
<evidence type="ECO:0000313" key="9">
    <source>
        <dbReference type="Proteomes" id="UP000261560"/>
    </source>
</evidence>
<dbReference type="GO" id="GO:0006412">
    <property type="term" value="P:translation"/>
    <property type="evidence" value="ECO:0007669"/>
    <property type="project" value="InterPro"/>
</dbReference>
<dbReference type="FunFam" id="3.30.860.10:FF:000002">
    <property type="entry name" value="40S ribosomal protein S15"/>
    <property type="match status" value="1"/>
</dbReference>
<dbReference type="InterPro" id="IPR005713">
    <property type="entry name" value="Ribosomal_uS19_euk/arc"/>
</dbReference>
<dbReference type="PROSITE" id="PS00323">
    <property type="entry name" value="RIBOSOMAL_S19"/>
    <property type="match status" value="1"/>
</dbReference>
<evidence type="ECO:0000256" key="5">
    <source>
        <dbReference type="ARBA" id="ARBA00035469"/>
    </source>
</evidence>
<evidence type="ECO:0000256" key="4">
    <source>
        <dbReference type="ARBA" id="ARBA00035021"/>
    </source>
</evidence>